<feature type="transmembrane region" description="Helical" evidence="5">
    <location>
        <begin position="433"/>
        <end position="454"/>
    </location>
</feature>
<feature type="transmembrane region" description="Helical" evidence="5">
    <location>
        <begin position="54"/>
        <end position="71"/>
    </location>
</feature>
<feature type="transmembrane region" description="Helical" evidence="5">
    <location>
        <begin position="408"/>
        <end position="427"/>
    </location>
</feature>
<keyword evidence="2 5" id="KW-0812">Transmembrane</keyword>
<dbReference type="PANTHER" id="PTHR42718">
    <property type="entry name" value="MAJOR FACILITATOR SUPERFAMILY MULTIDRUG TRANSPORTER MFSC"/>
    <property type="match status" value="1"/>
</dbReference>
<reference evidence="7 8" key="1">
    <citation type="submission" date="2020-08" db="EMBL/GenBank/DDBJ databases">
        <title>Genomic Encyclopedia of Type Strains, Phase IV (KMG-IV): sequencing the most valuable type-strain genomes for metagenomic binning, comparative biology and taxonomic classification.</title>
        <authorList>
            <person name="Goeker M."/>
        </authorList>
    </citation>
    <scope>NUCLEOTIDE SEQUENCE [LARGE SCALE GENOMIC DNA]</scope>
    <source>
        <strain evidence="7 8">DSM 45615</strain>
    </source>
</reference>
<dbReference type="SUPFAM" id="SSF103473">
    <property type="entry name" value="MFS general substrate transporter"/>
    <property type="match status" value="1"/>
</dbReference>
<evidence type="ECO:0000256" key="1">
    <source>
        <dbReference type="ARBA" id="ARBA00004651"/>
    </source>
</evidence>
<name>A0A840PB43_9ACTN</name>
<feature type="transmembrane region" description="Helical" evidence="5">
    <location>
        <begin position="339"/>
        <end position="358"/>
    </location>
</feature>
<feature type="transmembrane region" description="Helical" evidence="5">
    <location>
        <begin position="274"/>
        <end position="295"/>
    </location>
</feature>
<dbReference type="InterPro" id="IPR020846">
    <property type="entry name" value="MFS_dom"/>
</dbReference>
<dbReference type="EMBL" id="JACHGN010000010">
    <property type="protein sequence ID" value="MBB5135153.1"/>
    <property type="molecule type" value="Genomic_DNA"/>
</dbReference>
<protein>
    <submittedName>
        <fullName evidence="7">MFS family permease</fullName>
    </submittedName>
</protein>
<dbReference type="AlphaFoldDB" id="A0A840PB43"/>
<feature type="transmembrane region" description="Helical" evidence="5">
    <location>
        <begin position="172"/>
        <end position="193"/>
    </location>
</feature>
<evidence type="ECO:0000256" key="3">
    <source>
        <dbReference type="ARBA" id="ARBA00022989"/>
    </source>
</evidence>
<dbReference type="Gene3D" id="1.20.1250.20">
    <property type="entry name" value="MFS general substrate transporter like domains"/>
    <property type="match status" value="2"/>
</dbReference>
<feature type="transmembrane region" description="Helical" evidence="5">
    <location>
        <begin position="12"/>
        <end position="34"/>
    </location>
</feature>
<evidence type="ECO:0000256" key="2">
    <source>
        <dbReference type="ARBA" id="ARBA00022692"/>
    </source>
</evidence>
<evidence type="ECO:0000313" key="7">
    <source>
        <dbReference type="EMBL" id="MBB5135153.1"/>
    </source>
</evidence>
<feature type="transmembrane region" description="Helical" evidence="5">
    <location>
        <begin position="364"/>
        <end position="388"/>
    </location>
</feature>
<gene>
    <name evidence="7" type="ORF">HNP84_004889</name>
</gene>
<keyword evidence="3 5" id="KW-1133">Transmembrane helix</keyword>
<feature type="transmembrane region" description="Helical" evidence="5">
    <location>
        <begin position="83"/>
        <end position="102"/>
    </location>
</feature>
<evidence type="ECO:0000259" key="6">
    <source>
        <dbReference type="PROSITE" id="PS50850"/>
    </source>
</evidence>
<dbReference type="InterPro" id="IPR011701">
    <property type="entry name" value="MFS"/>
</dbReference>
<feature type="transmembrane region" description="Helical" evidence="5">
    <location>
        <begin position="301"/>
        <end position="327"/>
    </location>
</feature>
<proteinExistence type="predicted"/>
<dbReference type="RefSeq" id="WP_185052107.1">
    <property type="nucleotide sequence ID" value="NZ_BAABIX010000015.1"/>
</dbReference>
<feature type="domain" description="Major facilitator superfamily (MFS) profile" evidence="6">
    <location>
        <begin position="17"/>
        <end position="457"/>
    </location>
</feature>
<dbReference type="Pfam" id="PF07690">
    <property type="entry name" value="MFS_1"/>
    <property type="match status" value="1"/>
</dbReference>
<sequence>MTAISAPATAARATGPILTLTCAAPLLVLINYTAPMVSVAGTADALGAGPTGPAWMINGIALGLAALLLVAGSLADDHGRRRVYVIGTWLLALSSVAVATSVNTPMFVAARLVQGAASAAMLAAGLGIIGHAFPGGPQRLHATGRYGAMLGLGIAAGPLLSGGLAAVWDWRAVYWVIALAAVALAVAASRALPESRAEHPRPPDVAGAVTLGLGVAALLIAITEGRSGWTRPPVLAALAAAGALIAAFVAVEHRRARSGGAPMIDLSLFRRPPFLVATGGALVAGVAVIGLMSYLPTVLRLAHGIAPLTSAALFCAWSGVAFLTALAAKRLRISARARLALGLLLSGAGTLPLLGVAADATWPLVVGGLVVGGLGSGLINASLTHLAIESVPPQQAGMGSGANNTARYIGASIGVAAVASVVGGQGLYAGTDIAVLAAAALCALAAAATLLPAARRP</sequence>
<accession>A0A840PB43</accession>
<comment type="subcellular location">
    <subcellularLocation>
        <location evidence="1">Cell membrane</location>
        <topology evidence="1">Multi-pass membrane protein</topology>
    </subcellularLocation>
</comment>
<feature type="transmembrane region" description="Helical" evidence="5">
    <location>
        <begin position="205"/>
        <end position="222"/>
    </location>
</feature>
<evidence type="ECO:0000256" key="4">
    <source>
        <dbReference type="ARBA" id="ARBA00023136"/>
    </source>
</evidence>
<comment type="caution">
    <text evidence="7">The sequence shown here is derived from an EMBL/GenBank/DDBJ whole genome shotgun (WGS) entry which is preliminary data.</text>
</comment>
<keyword evidence="4 5" id="KW-0472">Membrane</keyword>
<keyword evidence="8" id="KW-1185">Reference proteome</keyword>
<feature type="transmembrane region" description="Helical" evidence="5">
    <location>
        <begin position="234"/>
        <end position="253"/>
    </location>
</feature>
<dbReference type="PROSITE" id="PS50850">
    <property type="entry name" value="MFS"/>
    <property type="match status" value="1"/>
</dbReference>
<dbReference type="PANTHER" id="PTHR42718:SF49">
    <property type="entry name" value="EXPORT PROTEIN"/>
    <property type="match status" value="1"/>
</dbReference>
<organism evidence="7 8">
    <name type="scientific">Thermocatellispora tengchongensis</name>
    <dbReference type="NCBI Taxonomy" id="1073253"/>
    <lineage>
        <taxon>Bacteria</taxon>
        <taxon>Bacillati</taxon>
        <taxon>Actinomycetota</taxon>
        <taxon>Actinomycetes</taxon>
        <taxon>Streptosporangiales</taxon>
        <taxon>Streptosporangiaceae</taxon>
        <taxon>Thermocatellispora</taxon>
    </lineage>
</organism>
<dbReference type="GO" id="GO:0022857">
    <property type="term" value="F:transmembrane transporter activity"/>
    <property type="evidence" value="ECO:0007669"/>
    <property type="project" value="InterPro"/>
</dbReference>
<dbReference type="InterPro" id="IPR036259">
    <property type="entry name" value="MFS_trans_sf"/>
</dbReference>
<dbReference type="Proteomes" id="UP000578449">
    <property type="component" value="Unassembled WGS sequence"/>
</dbReference>
<evidence type="ECO:0000256" key="5">
    <source>
        <dbReference type="SAM" id="Phobius"/>
    </source>
</evidence>
<feature type="transmembrane region" description="Helical" evidence="5">
    <location>
        <begin position="146"/>
        <end position="166"/>
    </location>
</feature>
<feature type="transmembrane region" description="Helical" evidence="5">
    <location>
        <begin position="108"/>
        <end position="134"/>
    </location>
</feature>
<dbReference type="GO" id="GO:0005886">
    <property type="term" value="C:plasma membrane"/>
    <property type="evidence" value="ECO:0007669"/>
    <property type="project" value="UniProtKB-SubCell"/>
</dbReference>
<evidence type="ECO:0000313" key="8">
    <source>
        <dbReference type="Proteomes" id="UP000578449"/>
    </source>
</evidence>